<dbReference type="EMBL" id="FOVC01000015">
    <property type="protein sequence ID" value="SFN71679.1"/>
    <property type="molecule type" value="Genomic_DNA"/>
</dbReference>
<evidence type="ECO:0000313" key="3">
    <source>
        <dbReference type="Proteomes" id="UP000242222"/>
    </source>
</evidence>
<sequence length="29" mass="3113">MTHESADKIYSDEHLTPLGATGHNSGMGR</sequence>
<evidence type="ECO:0000256" key="1">
    <source>
        <dbReference type="SAM" id="MobiDB-lite"/>
    </source>
</evidence>
<accession>A0A1I5BAX4</accession>
<gene>
    <name evidence="2" type="ORF">SAMN05216516_11549</name>
</gene>
<organism evidence="2 3">
    <name type="scientific">Izhakiella capsodis</name>
    <dbReference type="NCBI Taxonomy" id="1367852"/>
    <lineage>
        <taxon>Bacteria</taxon>
        <taxon>Pseudomonadati</taxon>
        <taxon>Pseudomonadota</taxon>
        <taxon>Gammaproteobacteria</taxon>
        <taxon>Enterobacterales</taxon>
        <taxon>Erwiniaceae</taxon>
        <taxon>Izhakiella</taxon>
    </lineage>
</organism>
<feature type="compositionally biased region" description="Basic and acidic residues" evidence="1">
    <location>
        <begin position="1"/>
        <end position="15"/>
    </location>
</feature>
<dbReference type="STRING" id="1367852.SAMN05216516_11549"/>
<dbReference type="Proteomes" id="UP000242222">
    <property type="component" value="Unassembled WGS sequence"/>
</dbReference>
<dbReference type="AlphaFoldDB" id="A0A1I5BAX4"/>
<protein>
    <submittedName>
        <fullName evidence="2">Uncharacterized protein</fullName>
    </submittedName>
</protein>
<evidence type="ECO:0000313" key="2">
    <source>
        <dbReference type="EMBL" id="SFN71679.1"/>
    </source>
</evidence>
<name>A0A1I5BAX4_9GAMM</name>
<feature type="region of interest" description="Disordered" evidence="1">
    <location>
        <begin position="1"/>
        <end position="29"/>
    </location>
</feature>
<proteinExistence type="predicted"/>
<reference evidence="3" key="1">
    <citation type="submission" date="2016-10" db="EMBL/GenBank/DDBJ databases">
        <authorList>
            <person name="Varghese N."/>
            <person name="Submissions S."/>
        </authorList>
    </citation>
    <scope>NUCLEOTIDE SEQUENCE [LARGE SCALE GENOMIC DNA]</scope>
    <source>
        <strain evidence="3">N6PO6</strain>
    </source>
</reference>
<keyword evidence="3" id="KW-1185">Reference proteome</keyword>